<sequence length="315" mass="35125">MNQRKRHTVGVVIAAMNSAEFLDQALGSLATQTRPADQIVVVDDCSDDDTEKLALRWATVLPVTVIRTPQRLGIWGGRRTGIAALTTDLVAQLDADDMVLPHHLEILSDAYAERPGLISPRPLSWTGSGPASPATYTKDRFPLPGDQLAQLLVTNYVLVGALYSRDLYHRIGGYRQIALGEDWDLWVRLVAGGAPITKVPDPSYLYRVRPGSYSTRFDRNTAQTEVLSKFLESCADPNYRRVAKLAIIQRLGTGYDGADSDPDLGRIVRTADRIEVYDRDDRRLLAMHGREIEYVYDETLRRDTSSLRDILGDGR</sequence>
<name>A0ABN2IKH5_9ACTN</name>
<dbReference type="Pfam" id="PF00535">
    <property type="entry name" value="Glycos_transf_2"/>
    <property type="match status" value="1"/>
</dbReference>
<comment type="caution">
    <text evidence="2">The sequence shown here is derived from an EMBL/GenBank/DDBJ whole genome shotgun (WGS) entry which is preliminary data.</text>
</comment>
<dbReference type="SUPFAM" id="SSF53448">
    <property type="entry name" value="Nucleotide-diphospho-sugar transferases"/>
    <property type="match status" value="1"/>
</dbReference>
<proteinExistence type="predicted"/>
<accession>A0ABN2IKH5</accession>
<dbReference type="InterPro" id="IPR050834">
    <property type="entry name" value="Glycosyltransf_2"/>
</dbReference>
<evidence type="ECO:0000259" key="1">
    <source>
        <dbReference type="Pfam" id="PF00535"/>
    </source>
</evidence>
<keyword evidence="3" id="KW-1185">Reference proteome</keyword>
<dbReference type="Gene3D" id="3.90.550.10">
    <property type="entry name" value="Spore Coat Polysaccharide Biosynthesis Protein SpsA, Chain A"/>
    <property type="match status" value="1"/>
</dbReference>
<dbReference type="EMBL" id="BAAANY010000031">
    <property type="protein sequence ID" value="GAA1706876.1"/>
    <property type="molecule type" value="Genomic_DNA"/>
</dbReference>
<reference evidence="2 3" key="1">
    <citation type="journal article" date="2019" name="Int. J. Syst. Evol. Microbiol.">
        <title>The Global Catalogue of Microorganisms (GCM) 10K type strain sequencing project: providing services to taxonomists for standard genome sequencing and annotation.</title>
        <authorList>
            <consortium name="The Broad Institute Genomics Platform"/>
            <consortium name="The Broad Institute Genome Sequencing Center for Infectious Disease"/>
            <person name="Wu L."/>
            <person name="Ma J."/>
        </authorList>
    </citation>
    <scope>NUCLEOTIDE SEQUENCE [LARGE SCALE GENOMIC DNA]</scope>
    <source>
        <strain evidence="2 3">JCM 14718</strain>
    </source>
</reference>
<dbReference type="RefSeq" id="WP_163570833.1">
    <property type="nucleotide sequence ID" value="NZ_BAAANY010000031.1"/>
</dbReference>
<dbReference type="InterPro" id="IPR029044">
    <property type="entry name" value="Nucleotide-diphossugar_trans"/>
</dbReference>
<protein>
    <recommendedName>
        <fullName evidence="1">Glycosyltransferase 2-like domain-containing protein</fullName>
    </recommendedName>
</protein>
<organism evidence="2 3">
    <name type="scientific">Fodinicola feengrottensis</name>
    <dbReference type="NCBI Taxonomy" id="435914"/>
    <lineage>
        <taxon>Bacteria</taxon>
        <taxon>Bacillati</taxon>
        <taxon>Actinomycetota</taxon>
        <taxon>Actinomycetes</taxon>
        <taxon>Mycobacteriales</taxon>
        <taxon>Fodinicola</taxon>
    </lineage>
</organism>
<dbReference type="Proteomes" id="UP001500618">
    <property type="component" value="Unassembled WGS sequence"/>
</dbReference>
<feature type="domain" description="Glycosyltransferase 2-like" evidence="1">
    <location>
        <begin position="11"/>
        <end position="170"/>
    </location>
</feature>
<evidence type="ECO:0000313" key="2">
    <source>
        <dbReference type="EMBL" id="GAA1706876.1"/>
    </source>
</evidence>
<dbReference type="PANTHER" id="PTHR43685">
    <property type="entry name" value="GLYCOSYLTRANSFERASE"/>
    <property type="match status" value="1"/>
</dbReference>
<gene>
    <name evidence="2" type="ORF">GCM10009765_65410</name>
</gene>
<evidence type="ECO:0000313" key="3">
    <source>
        <dbReference type="Proteomes" id="UP001500618"/>
    </source>
</evidence>
<dbReference type="PANTHER" id="PTHR43685:SF2">
    <property type="entry name" value="GLYCOSYLTRANSFERASE 2-LIKE DOMAIN-CONTAINING PROTEIN"/>
    <property type="match status" value="1"/>
</dbReference>
<dbReference type="InterPro" id="IPR001173">
    <property type="entry name" value="Glyco_trans_2-like"/>
</dbReference>